<evidence type="ECO:0008006" key="4">
    <source>
        <dbReference type="Google" id="ProtNLM"/>
    </source>
</evidence>
<evidence type="ECO:0000256" key="1">
    <source>
        <dbReference type="SAM" id="SignalP"/>
    </source>
</evidence>
<gene>
    <name evidence="2" type="ORF">SLS63_004132</name>
</gene>
<accession>A0ABR1PEZ3</accession>
<name>A0ABR1PEZ3_DIAER</name>
<feature type="chain" id="PRO_5046812111" description="Secreted protein" evidence="1">
    <location>
        <begin position="18"/>
        <end position="298"/>
    </location>
</feature>
<dbReference type="EMBL" id="JAKNSF020000014">
    <property type="protein sequence ID" value="KAK7735144.1"/>
    <property type="molecule type" value="Genomic_DNA"/>
</dbReference>
<organism evidence="2 3">
    <name type="scientific">Diaporthe eres</name>
    <name type="common">Phomopsis oblonga</name>
    <dbReference type="NCBI Taxonomy" id="83184"/>
    <lineage>
        <taxon>Eukaryota</taxon>
        <taxon>Fungi</taxon>
        <taxon>Dikarya</taxon>
        <taxon>Ascomycota</taxon>
        <taxon>Pezizomycotina</taxon>
        <taxon>Sordariomycetes</taxon>
        <taxon>Sordariomycetidae</taxon>
        <taxon>Diaporthales</taxon>
        <taxon>Diaporthaceae</taxon>
        <taxon>Diaporthe</taxon>
        <taxon>Diaporthe eres species complex</taxon>
    </lineage>
</organism>
<evidence type="ECO:0000313" key="2">
    <source>
        <dbReference type="EMBL" id="KAK7735144.1"/>
    </source>
</evidence>
<comment type="caution">
    <text evidence="2">The sequence shown here is derived from an EMBL/GenBank/DDBJ whole genome shotgun (WGS) entry which is preliminary data.</text>
</comment>
<reference evidence="2 3" key="1">
    <citation type="submission" date="2024-02" db="EMBL/GenBank/DDBJ databases">
        <title>De novo assembly and annotation of 12 fungi associated with fruit tree decline syndrome in Ontario, Canada.</title>
        <authorList>
            <person name="Sulman M."/>
            <person name="Ellouze W."/>
            <person name="Ilyukhin E."/>
        </authorList>
    </citation>
    <scope>NUCLEOTIDE SEQUENCE [LARGE SCALE GENOMIC DNA]</scope>
    <source>
        <strain evidence="2 3">M169</strain>
    </source>
</reference>
<dbReference type="Proteomes" id="UP001430848">
    <property type="component" value="Unassembled WGS sequence"/>
</dbReference>
<feature type="signal peptide" evidence="1">
    <location>
        <begin position="1"/>
        <end position="17"/>
    </location>
</feature>
<evidence type="ECO:0000313" key="3">
    <source>
        <dbReference type="Proteomes" id="UP001430848"/>
    </source>
</evidence>
<keyword evidence="1" id="KW-0732">Signal</keyword>
<proteinExistence type="predicted"/>
<keyword evidence="3" id="KW-1185">Reference proteome</keyword>
<protein>
    <recommendedName>
        <fullName evidence="4">Secreted protein</fullName>
    </recommendedName>
</protein>
<sequence>MITKIISVFLLLSAAMGLTPYQLPRDASAFQQRNFDTINQIYNLTTYPNNLVFLQNGVDAIPAGLFAEDVVGRITPIGNFSGINDTEEYFFALTPDPAPPTYATWTNSTVTHFVSECPEVAASVVYGKTMGVNASVPATYQKEVSTIKQVAFWQFDDDGAVLKFDAWIPTLQKWWNTTHDVAHFPVNEALVRAQLCQATQAMCTGADKQWDSVDQCVATLTQKPMGTFDNLWGDNVWCRALHVRLTPLRPDVHCPHVGPGGGGKCVDVPYNQAYFDDEALFGDAPGETFVCPEAWSRN</sequence>